<evidence type="ECO:0000259" key="2">
    <source>
        <dbReference type="PROSITE" id="PS50076"/>
    </source>
</evidence>
<dbReference type="PRINTS" id="PR00625">
    <property type="entry name" value="JDOMAIN"/>
</dbReference>
<dbReference type="CDD" id="cd06257">
    <property type="entry name" value="DnaJ"/>
    <property type="match status" value="1"/>
</dbReference>
<feature type="domain" description="J" evidence="2">
    <location>
        <begin position="5"/>
        <end position="74"/>
    </location>
</feature>
<feature type="compositionally biased region" description="Polar residues" evidence="1">
    <location>
        <begin position="83"/>
        <end position="97"/>
    </location>
</feature>
<name>A0A4S2MV24_9PEZI</name>
<proteinExistence type="predicted"/>
<dbReference type="OrthoDB" id="442087at2759"/>
<dbReference type="EMBL" id="ML220125">
    <property type="protein sequence ID" value="TGZ80346.1"/>
    <property type="molecule type" value="Genomic_DNA"/>
</dbReference>
<gene>
    <name evidence="3" type="ORF">EX30DRAFT_341600</name>
</gene>
<dbReference type="GO" id="GO:0051087">
    <property type="term" value="F:protein-folding chaperone binding"/>
    <property type="evidence" value="ECO:0007669"/>
    <property type="project" value="TreeGrafter"/>
</dbReference>
<dbReference type="SUPFAM" id="SSF46565">
    <property type="entry name" value="Chaperone J-domain"/>
    <property type="match status" value="1"/>
</dbReference>
<evidence type="ECO:0000313" key="3">
    <source>
        <dbReference type="EMBL" id="TGZ80346.1"/>
    </source>
</evidence>
<dbReference type="Proteomes" id="UP000298138">
    <property type="component" value="Unassembled WGS sequence"/>
</dbReference>
<dbReference type="PANTHER" id="PTHR43948">
    <property type="entry name" value="DNAJ HOMOLOG SUBFAMILY B"/>
    <property type="match status" value="1"/>
</dbReference>
<keyword evidence="4" id="KW-1185">Reference proteome</keyword>
<organism evidence="3 4">
    <name type="scientific">Ascodesmis nigricans</name>
    <dbReference type="NCBI Taxonomy" id="341454"/>
    <lineage>
        <taxon>Eukaryota</taxon>
        <taxon>Fungi</taxon>
        <taxon>Dikarya</taxon>
        <taxon>Ascomycota</taxon>
        <taxon>Pezizomycotina</taxon>
        <taxon>Pezizomycetes</taxon>
        <taxon>Pezizales</taxon>
        <taxon>Ascodesmidaceae</taxon>
        <taxon>Ascodesmis</taxon>
    </lineage>
</organism>
<accession>A0A4S2MV24</accession>
<dbReference type="STRING" id="341454.A0A4S2MV24"/>
<dbReference type="Pfam" id="PF00226">
    <property type="entry name" value="DnaJ"/>
    <property type="match status" value="1"/>
</dbReference>
<reference evidence="3 4" key="1">
    <citation type="submission" date="2019-04" db="EMBL/GenBank/DDBJ databases">
        <title>Comparative genomics and transcriptomics to analyze fruiting body development in filamentous ascomycetes.</title>
        <authorList>
            <consortium name="DOE Joint Genome Institute"/>
            <person name="Lutkenhaus R."/>
            <person name="Traeger S."/>
            <person name="Breuer J."/>
            <person name="Kuo A."/>
            <person name="Lipzen A."/>
            <person name="Pangilinan J."/>
            <person name="Dilworth D."/>
            <person name="Sandor L."/>
            <person name="Poggeler S."/>
            <person name="Barry K."/>
            <person name="Grigoriev I.V."/>
            <person name="Nowrousian M."/>
        </authorList>
    </citation>
    <scope>NUCLEOTIDE SEQUENCE [LARGE SCALE GENOMIC DNA]</scope>
    <source>
        <strain evidence="3 4">CBS 389.68</strain>
    </source>
</reference>
<dbReference type="PANTHER" id="PTHR43948:SF21">
    <property type="entry name" value="DNAJ DOMAIN-CONTAINING PROTEIN"/>
    <property type="match status" value="1"/>
</dbReference>
<dbReference type="Gene3D" id="1.10.287.110">
    <property type="entry name" value="DnaJ domain"/>
    <property type="match status" value="1"/>
</dbReference>
<dbReference type="InterPro" id="IPR036869">
    <property type="entry name" value="J_dom_sf"/>
</dbReference>
<dbReference type="GO" id="GO:0044183">
    <property type="term" value="F:protein folding chaperone"/>
    <property type="evidence" value="ECO:0007669"/>
    <property type="project" value="TreeGrafter"/>
</dbReference>
<dbReference type="SMART" id="SM00271">
    <property type="entry name" value="DnaJ"/>
    <property type="match status" value="1"/>
</dbReference>
<dbReference type="AlphaFoldDB" id="A0A4S2MV24"/>
<dbReference type="GO" id="GO:0051082">
    <property type="term" value="F:unfolded protein binding"/>
    <property type="evidence" value="ECO:0007669"/>
    <property type="project" value="TreeGrafter"/>
</dbReference>
<dbReference type="GO" id="GO:0005737">
    <property type="term" value="C:cytoplasm"/>
    <property type="evidence" value="ECO:0007669"/>
    <property type="project" value="TreeGrafter"/>
</dbReference>
<evidence type="ECO:0000256" key="1">
    <source>
        <dbReference type="SAM" id="MobiDB-lite"/>
    </source>
</evidence>
<dbReference type="InParanoid" id="A0A4S2MV24"/>
<evidence type="ECO:0000313" key="4">
    <source>
        <dbReference type="Proteomes" id="UP000298138"/>
    </source>
</evidence>
<feature type="region of interest" description="Disordered" evidence="1">
    <location>
        <begin position="69"/>
        <end position="97"/>
    </location>
</feature>
<sequence>MTTIDYYAALGVPPTATPSQIREAYKRAALKTHPDRVSHNDPTRASRTKRFQEVNDAYYILSDPIRRRDYDSTRRSSSSSTSQEQHASAETQDTQFSDVFEEMLRDEGLNDDGTPRAGSGSIWSLLGGIGGATLGFIVGNLPGLMVGAVAGNRLGAVRDRKGKSVYEAFQELPQADKAKLLSDLAAKILTHAVSA</sequence>
<protein>
    <submittedName>
        <fullName evidence="3">DnaJ-domain-containing protein</fullName>
    </submittedName>
</protein>
<dbReference type="InterPro" id="IPR001623">
    <property type="entry name" value="DnaJ_domain"/>
</dbReference>
<dbReference type="PROSITE" id="PS50076">
    <property type="entry name" value="DNAJ_2"/>
    <property type="match status" value="1"/>
</dbReference>
<dbReference type="GO" id="GO:0005634">
    <property type="term" value="C:nucleus"/>
    <property type="evidence" value="ECO:0007669"/>
    <property type="project" value="TreeGrafter"/>
</dbReference>